<evidence type="ECO:0000259" key="7">
    <source>
        <dbReference type="Pfam" id="PF04545"/>
    </source>
</evidence>
<evidence type="ECO:0000256" key="4">
    <source>
        <dbReference type="ARBA" id="ARBA00023125"/>
    </source>
</evidence>
<protein>
    <submittedName>
        <fullName evidence="8">RNA polymerase sigma factor, sigma-70 family</fullName>
    </submittedName>
</protein>
<dbReference type="KEGG" id="gba:J421_5412"/>
<dbReference type="PANTHER" id="PTHR43133">
    <property type="entry name" value="RNA POLYMERASE ECF-TYPE SIGMA FACTO"/>
    <property type="match status" value="1"/>
</dbReference>
<evidence type="ECO:0000256" key="5">
    <source>
        <dbReference type="ARBA" id="ARBA00023163"/>
    </source>
</evidence>
<dbReference type="Proteomes" id="UP000019151">
    <property type="component" value="Plasmid 1"/>
</dbReference>
<dbReference type="InterPro" id="IPR013324">
    <property type="entry name" value="RNA_pol_sigma_r3/r4-like"/>
</dbReference>
<evidence type="ECO:0000313" key="9">
    <source>
        <dbReference type="Proteomes" id="UP000019151"/>
    </source>
</evidence>
<dbReference type="SUPFAM" id="SSF88659">
    <property type="entry name" value="Sigma3 and sigma4 domains of RNA polymerase sigma factors"/>
    <property type="match status" value="1"/>
</dbReference>
<dbReference type="Pfam" id="PF04545">
    <property type="entry name" value="Sigma70_r4"/>
    <property type="match status" value="1"/>
</dbReference>
<keyword evidence="2" id="KW-0805">Transcription regulation</keyword>
<dbReference type="HOGENOM" id="CLU_047691_9_3_0"/>
<evidence type="ECO:0000313" key="8">
    <source>
        <dbReference type="EMBL" id="AHG92947.1"/>
    </source>
</evidence>
<dbReference type="InterPro" id="IPR013325">
    <property type="entry name" value="RNA_pol_sigma_r2"/>
</dbReference>
<dbReference type="Gene3D" id="1.10.1740.10">
    <property type="match status" value="1"/>
</dbReference>
<dbReference type="GO" id="GO:0016987">
    <property type="term" value="F:sigma factor activity"/>
    <property type="evidence" value="ECO:0007669"/>
    <property type="project" value="UniProtKB-KW"/>
</dbReference>
<dbReference type="InterPro" id="IPR014284">
    <property type="entry name" value="RNA_pol_sigma-70_dom"/>
</dbReference>
<dbReference type="InterPro" id="IPR007630">
    <property type="entry name" value="RNA_pol_sigma70_r4"/>
</dbReference>
<evidence type="ECO:0000256" key="3">
    <source>
        <dbReference type="ARBA" id="ARBA00023082"/>
    </source>
</evidence>
<dbReference type="Pfam" id="PF04542">
    <property type="entry name" value="Sigma70_r2"/>
    <property type="match status" value="1"/>
</dbReference>
<evidence type="ECO:0000256" key="1">
    <source>
        <dbReference type="ARBA" id="ARBA00010641"/>
    </source>
</evidence>
<name>W0RR52_9BACT</name>
<keyword evidence="4" id="KW-0238">DNA-binding</keyword>
<geneLocation type="plasmid" evidence="8 9">
    <name>1</name>
</geneLocation>
<dbReference type="InParanoid" id="W0RR52"/>
<dbReference type="SUPFAM" id="SSF88946">
    <property type="entry name" value="Sigma2 domain of RNA polymerase sigma factors"/>
    <property type="match status" value="1"/>
</dbReference>
<keyword evidence="5" id="KW-0804">Transcription</keyword>
<dbReference type="NCBIfam" id="TIGR02937">
    <property type="entry name" value="sigma70-ECF"/>
    <property type="match status" value="1"/>
</dbReference>
<sequence length="246" mass="26675">MFHVGRPAIPGRRRFVVVRLPSLDVPHGMQRGIQQTVERVPGATPLALAPTPRADAPDWRAAAGLVARVAAGDEGALSALYDAYAPMLYTVALRIVRAEADAEEVVLETFTQAWQRAASYDGARGSVFAWLVTICRTRALDLLRGRTRSARALERATTSEDAPPALAAWHPDPAADLDRRDRYGRLAAAVHALPPSIRQVVELVLTESLTHTELAERLDIPLGTVKTRMRSGLQLLRGALGASLLD</sequence>
<dbReference type="EMBL" id="CP007129">
    <property type="protein sequence ID" value="AHG92947.1"/>
    <property type="molecule type" value="Genomic_DNA"/>
</dbReference>
<keyword evidence="8" id="KW-0614">Plasmid</keyword>
<evidence type="ECO:0000256" key="2">
    <source>
        <dbReference type="ARBA" id="ARBA00023015"/>
    </source>
</evidence>
<evidence type="ECO:0000259" key="6">
    <source>
        <dbReference type="Pfam" id="PF04542"/>
    </source>
</evidence>
<feature type="domain" description="RNA polymerase sigma-70 region 2" evidence="6">
    <location>
        <begin position="80"/>
        <end position="148"/>
    </location>
</feature>
<organism evidence="8 9">
    <name type="scientific">Gemmatirosa kalamazoonensis</name>
    <dbReference type="NCBI Taxonomy" id="861299"/>
    <lineage>
        <taxon>Bacteria</taxon>
        <taxon>Pseudomonadati</taxon>
        <taxon>Gemmatimonadota</taxon>
        <taxon>Gemmatimonadia</taxon>
        <taxon>Gemmatimonadales</taxon>
        <taxon>Gemmatimonadaceae</taxon>
        <taxon>Gemmatirosa</taxon>
    </lineage>
</organism>
<dbReference type="PANTHER" id="PTHR43133:SF62">
    <property type="entry name" value="RNA POLYMERASE SIGMA FACTOR SIGZ"/>
    <property type="match status" value="1"/>
</dbReference>
<gene>
    <name evidence="8" type="ORF">J421_5412</name>
</gene>
<keyword evidence="9" id="KW-1185">Reference proteome</keyword>
<dbReference type="GO" id="GO:0003677">
    <property type="term" value="F:DNA binding"/>
    <property type="evidence" value="ECO:0007669"/>
    <property type="project" value="UniProtKB-KW"/>
</dbReference>
<dbReference type="AlphaFoldDB" id="W0RR52"/>
<comment type="similarity">
    <text evidence="1">Belongs to the sigma-70 factor family. ECF subfamily.</text>
</comment>
<dbReference type="Gene3D" id="1.10.10.10">
    <property type="entry name" value="Winged helix-like DNA-binding domain superfamily/Winged helix DNA-binding domain"/>
    <property type="match status" value="1"/>
</dbReference>
<dbReference type="InterPro" id="IPR039425">
    <property type="entry name" value="RNA_pol_sigma-70-like"/>
</dbReference>
<dbReference type="GO" id="GO:0006352">
    <property type="term" value="P:DNA-templated transcription initiation"/>
    <property type="evidence" value="ECO:0007669"/>
    <property type="project" value="InterPro"/>
</dbReference>
<dbReference type="CDD" id="cd06171">
    <property type="entry name" value="Sigma70_r4"/>
    <property type="match status" value="1"/>
</dbReference>
<accession>W0RR52</accession>
<feature type="domain" description="RNA polymerase sigma-70 region 4" evidence="7">
    <location>
        <begin position="191"/>
        <end position="237"/>
    </location>
</feature>
<dbReference type="InterPro" id="IPR036388">
    <property type="entry name" value="WH-like_DNA-bd_sf"/>
</dbReference>
<keyword evidence="3" id="KW-0731">Sigma factor</keyword>
<dbReference type="InterPro" id="IPR007627">
    <property type="entry name" value="RNA_pol_sigma70_r2"/>
</dbReference>
<reference evidence="8 9" key="1">
    <citation type="journal article" date="2014" name="Genome Announc.">
        <title>Genome Sequence and Methylome of Soil Bacterium Gemmatirosa kalamazoonensis KBS708T, a Member of the Rarely Cultivated Gemmatimonadetes Phylum.</title>
        <authorList>
            <person name="Debruyn J.M."/>
            <person name="Radosevich M."/>
            <person name="Wommack K.E."/>
            <person name="Polson S.W."/>
            <person name="Hauser L.J."/>
            <person name="Fawaz M.N."/>
            <person name="Korlach J."/>
            <person name="Tsai Y.C."/>
        </authorList>
    </citation>
    <scope>NUCLEOTIDE SEQUENCE [LARGE SCALE GENOMIC DNA]</scope>
    <source>
        <strain evidence="8 9">KBS708</strain>
        <plasmid evidence="9">Plasmid 1</plasmid>
    </source>
</reference>
<proteinExistence type="inferred from homology"/>